<dbReference type="InterPro" id="IPR029058">
    <property type="entry name" value="AB_hydrolase_fold"/>
</dbReference>
<dbReference type="RefSeq" id="WP_213368048.1">
    <property type="nucleotide sequence ID" value="NZ_BSFJ01000012.1"/>
</dbReference>
<comment type="caution">
    <text evidence="1">The sequence shown here is derived from an EMBL/GenBank/DDBJ whole genome shotgun (WGS) entry which is preliminary data.</text>
</comment>
<organism evidence="1 2">
    <name type="scientific">Ancylobacter dichloromethanicus</name>
    <dbReference type="NCBI Taxonomy" id="518825"/>
    <lineage>
        <taxon>Bacteria</taxon>
        <taxon>Pseudomonadati</taxon>
        <taxon>Pseudomonadota</taxon>
        <taxon>Alphaproteobacteria</taxon>
        <taxon>Hyphomicrobiales</taxon>
        <taxon>Xanthobacteraceae</taxon>
        <taxon>Ancylobacter</taxon>
    </lineage>
</organism>
<reference evidence="1" key="1">
    <citation type="journal article" date="2014" name="Int. J. Syst. Evol. Microbiol.">
        <title>Complete genome sequence of Corynebacterium casei LMG S-19264T (=DSM 44701T), isolated from a smear-ripened cheese.</title>
        <authorList>
            <consortium name="US DOE Joint Genome Institute (JGI-PGF)"/>
            <person name="Walter F."/>
            <person name="Albersmeier A."/>
            <person name="Kalinowski J."/>
            <person name="Ruckert C."/>
        </authorList>
    </citation>
    <scope>NUCLEOTIDE SEQUENCE</scope>
    <source>
        <strain evidence="1">VKM B-2484</strain>
    </source>
</reference>
<dbReference type="Gene3D" id="3.40.50.1820">
    <property type="entry name" value="alpha/beta hydrolase"/>
    <property type="match status" value="1"/>
</dbReference>
<proteinExistence type="predicted"/>
<gene>
    <name evidence="1" type="ORF">GCM10017643_24390</name>
</gene>
<sequence>MMQASVQSRLTVLENNGETDGAEYQDLITKYLYARYICRLDPWPDPVQRALEGINPDIYLTMQGPNEFLPTGNLKTWDRWADLSKLGSGPVNSV</sequence>
<accession>A0A9W6JB08</accession>
<dbReference type="Proteomes" id="UP001143370">
    <property type="component" value="Unassembled WGS sequence"/>
</dbReference>
<reference evidence="1" key="2">
    <citation type="submission" date="2023-01" db="EMBL/GenBank/DDBJ databases">
        <authorList>
            <person name="Sun Q."/>
            <person name="Evtushenko L."/>
        </authorList>
    </citation>
    <scope>NUCLEOTIDE SEQUENCE</scope>
    <source>
        <strain evidence="1">VKM B-2484</strain>
    </source>
</reference>
<keyword evidence="2" id="KW-1185">Reference proteome</keyword>
<protein>
    <submittedName>
        <fullName evidence="1">Uncharacterized protein</fullName>
    </submittedName>
</protein>
<name>A0A9W6JB08_9HYPH</name>
<dbReference type="AlphaFoldDB" id="A0A9W6JB08"/>
<evidence type="ECO:0000313" key="2">
    <source>
        <dbReference type="Proteomes" id="UP001143370"/>
    </source>
</evidence>
<evidence type="ECO:0000313" key="1">
    <source>
        <dbReference type="EMBL" id="GLK72323.1"/>
    </source>
</evidence>
<dbReference type="EMBL" id="BSFJ01000012">
    <property type="protein sequence ID" value="GLK72323.1"/>
    <property type="molecule type" value="Genomic_DNA"/>
</dbReference>